<organism evidence="8 9">
    <name type="scientific">Fodinisporobacter ferrooxydans</name>
    <dbReference type="NCBI Taxonomy" id="2901836"/>
    <lineage>
        <taxon>Bacteria</taxon>
        <taxon>Bacillati</taxon>
        <taxon>Bacillota</taxon>
        <taxon>Bacilli</taxon>
        <taxon>Bacillales</taxon>
        <taxon>Alicyclobacillaceae</taxon>
        <taxon>Fodinisporobacter</taxon>
    </lineage>
</organism>
<dbReference type="InterPro" id="IPR002078">
    <property type="entry name" value="Sigma_54_int"/>
</dbReference>
<feature type="domain" description="PAS" evidence="7">
    <location>
        <begin position="196"/>
        <end position="250"/>
    </location>
</feature>
<dbReference type="Pfam" id="PF00158">
    <property type="entry name" value="Sigma54_activat"/>
    <property type="match status" value="1"/>
</dbReference>
<evidence type="ECO:0000259" key="6">
    <source>
        <dbReference type="PROSITE" id="PS50045"/>
    </source>
</evidence>
<dbReference type="InterPro" id="IPR002197">
    <property type="entry name" value="HTH_Fis"/>
</dbReference>
<dbReference type="PROSITE" id="PS50112">
    <property type="entry name" value="PAS"/>
    <property type="match status" value="1"/>
</dbReference>
<gene>
    <name evidence="8" type="ORF">LSG31_02515</name>
</gene>
<dbReference type="Gene3D" id="3.30.450.20">
    <property type="entry name" value="PAS domain"/>
    <property type="match status" value="1"/>
</dbReference>
<feature type="domain" description="Sigma-54 factor interaction" evidence="6">
    <location>
        <begin position="323"/>
        <end position="551"/>
    </location>
</feature>
<dbReference type="CDD" id="cd00009">
    <property type="entry name" value="AAA"/>
    <property type="match status" value="1"/>
</dbReference>
<accession>A0ABY4CKV6</accession>
<dbReference type="InterPro" id="IPR025944">
    <property type="entry name" value="Sigma_54_int_dom_CS"/>
</dbReference>
<dbReference type="SUPFAM" id="SSF55785">
    <property type="entry name" value="PYP-like sensor domain (PAS domain)"/>
    <property type="match status" value="1"/>
</dbReference>
<dbReference type="InterPro" id="IPR025662">
    <property type="entry name" value="Sigma_54_int_dom_ATP-bd_1"/>
</dbReference>
<dbReference type="SUPFAM" id="SSF159800">
    <property type="entry name" value="PrpR receptor domain-like"/>
    <property type="match status" value="1"/>
</dbReference>
<sequence length="638" mass="72476">MNYKIIMTSPYPEMTASIRKLAEELEYPITIIEDTMMSAAKKVAEFVANGGYEVVISRAGTAQAIATMVDLPIVYCDNNDFDVMQAFLRAKKLGERIGFLTYPEDAFPYRMDLMLDSVGFEVVQLPYRNWEDLMKQIQVAADLGLDVVVGGGVGAQTLVRQYGMKGMHIATSERTIKRSFIRAAEIARYRIAAREKAERLNAVIHVSEEAILLVGEHGQIETFNPAAEKLFGISASLVIGSKFQEVAHPKLQYLLNREELNTGSNTITTEDLIVTYEPVQVESKKVGTVITCREISKIQHLENQIRRELHAKGLLARFHFRDIRYVSEKMNDMIQRASFFAQTDSTILINGESGTGKELIAQGIHNSSKRKEGAFVAINCAALPESLLESELFGYSEGAFTGAKKGGRMGLFEMANGGTIFLDEIGEISPMIQARLLRVVQEKEVMRVGGDRVIPVDIRIVAATNRNLWHLVKKGEFRSDLFFRLSVLRLELPPLRERREDIPVIVDSFLEKKGVPYSWATLSEKMKHFFLSYFWPGNIRELENIVERYRLSIQSFTEESHFIREVLNETEFVEPPADSESVFEDQLMIKIGTMEDMEKQIIMQMLNRYEQNRRQVAESLGISRTTLWKKLSTTEEFQ</sequence>
<dbReference type="SUPFAM" id="SSF46689">
    <property type="entry name" value="Homeodomain-like"/>
    <property type="match status" value="1"/>
</dbReference>
<protein>
    <submittedName>
        <fullName evidence="8">Sigma 54-interacting transcriptional regulator</fullName>
    </submittedName>
</protein>
<dbReference type="EMBL" id="CP089291">
    <property type="protein sequence ID" value="UOF91153.1"/>
    <property type="molecule type" value="Genomic_DNA"/>
</dbReference>
<keyword evidence="2" id="KW-0067">ATP-binding</keyword>
<evidence type="ECO:0000256" key="3">
    <source>
        <dbReference type="ARBA" id="ARBA00023015"/>
    </source>
</evidence>
<dbReference type="PROSITE" id="PS00676">
    <property type="entry name" value="SIGMA54_INTERACT_2"/>
    <property type="match status" value="1"/>
</dbReference>
<dbReference type="InterPro" id="IPR058031">
    <property type="entry name" value="AAA_lid_NorR"/>
</dbReference>
<dbReference type="InterPro" id="IPR003593">
    <property type="entry name" value="AAA+_ATPase"/>
</dbReference>
<evidence type="ECO:0000313" key="8">
    <source>
        <dbReference type="EMBL" id="UOF91153.1"/>
    </source>
</evidence>
<keyword evidence="5" id="KW-0804">Transcription</keyword>
<dbReference type="Pfam" id="PF00989">
    <property type="entry name" value="PAS"/>
    <property type="match status" value="1"/>
</dbReference>
<dbReference type="SMART" id="SM00382">
    <property type="entry name" value="AAA"/>
    <property type="match status" value="1"/>
</dbReference>
<dbReference type="Gene3D" id="3.40.50.10660">
    <property type="entry name" value="PrpR receptor domain-like"/>
    <property type="match status" value="1"/>
</dbReference>
<dbReference type="InterPro" id="IPR025943">
    <property type="entry name" value="Sigma_54_int_dom_ATP-bd_2"/>
</dbReference>
<evidence type="ECO:0000313" key="9">
    <source>
        <dbReference type="Proteomes" id="UP000830167"/>
    </source>
</evidence>
<dbReference type="PROSITE" id="PS00675">
    <property type="entry name" value="SIGMA54_INTERACT_1"/>
    <property type="match status" value="1"/>
</dbReference>
<dbReference type="InterPro" id="IPR010524">
    <property type="entry name" value="Sig_transdc_resp-reg_PrpR_N"/>
</dbReference>
<evidence type="ECO:0000256" key="5">
    <source>
        <dbReference type="ARBA" id="ARBA00023163"/>
    </source>
</evidence>
<dbReference type="Gene3D" id="3.40.50.2300">
    <property type="match status" value="1"/>
</dbReference>
<dbReference type="NCBIfam" id="TIGR00229">
    <property type="entry name" value="sensory_box"/>
    <property type="match status" value="1"/>
</dbReference>
<dbReference type="Pfam" id="PF06506">
    <property type="entry name" value="PrpR_N"/>
    <property type="match status" value="1"/>
</dbReference>
<dbReference type="InterPro" id="IPR000014">
    <property type="entry name" value="PAS"/>
</dbReference>
<dbReference type="SMART" id="SM00091">
    <property type="entry name" value="PAS"/>
    <property type="match status" value="1"/>
</dbReference>
<name>A0ABY4CKV6_9BACL</name>
<reference evidence="8" key="1">
    <citation type="submission" date="2021-12" db="EMBL/GenBank/DDBJ databases">
        <title>Alicyclobacillaceae gen. nov., sp. nov., isolated from chalcocite enrichment system.</title>
        <authorList>
            <person name="Jiang Z."/>
        </authorList>
    </citation>
    <scope>NUCLEOTIDE SEQUENCE</scope>
    <source>
        <strain evidence="8">MYW30-H2</strain>
    </source>
</reference>
<proteinExistence type="predicted"/>
<dbReference type="Gene3D" id="1.10.8.60">
    <property type="match status" value="1"/>
</dbReference>
<dbReference type="PANTHER" id="PTHR32071:SF57">
    <property type="entry name" value="C4-DICARBOXYLATE TRANSPORT TRANSCRIPTIONAL REGULATORY PROTEIN DCTD"/>
    <property type="match status" value="1"/>
</dbReference>
<dbReference type="InterPro" id="IPR009057">
    <property type="entry name" value="Homeodomain-like_sf"/>
</dbReference>
<dbReference type="PANTHER" id="PTHR32071">
    <property type="entry name" value="TRANSCRIPTIONAL REGULATORY PROTEIN"/>
    <property type="match status" value="1"/>
</dbReference>
<keyword evidence="4" id="KW-0238">DNA-binding</keyword>
<evidence type="ECO:0000256" key="4">
    <source>
        <dbReference type="ARBA" id="ARBA00023125"/>
    </source>
</evidence>
<evidence type="ECO:0000256" key="1">
    <source>
        <dbReference type="ARBA" id="ARBA00022741"/>
    </source>
</evidence>
<dbReference type="Gene3D" id="1.10.10.60">
    <property type="entry name" value="Homeodomain-like"/>
    <property type="match status" value="1"/>
</dbReference>
<dbReference type="PROSITE" id="PS00688">
    <property type="entry name" value="SIGMA54_INTERACT_3"/>
    <property type="match status" value="1"/>
</dbReference>
<keyword evidence="3" id="KW-0805">Transcription regulation</keyword>
<dbReference type="Pfam" id="PF02954">
    <property type="entry name" value="HTH_8"/>
    <property type="match status" value="1"/>
</dbReference>
<keyword evidence="1" id="KW-0547">Nucleotide-binding</keyword>
<dbReference type="RefSeq" id="WP_347437845.1">
    <property type="nucleotide sequence ID" value="NZ_CP089291.1"/>
</dbReference>
<dbReference type="Gene3D" id="3.40.50.300">
    <property type="entry name" value="P-loop containing nucleotide triphosphate hydrolases"/>
    <property type="match status" value="1"/>
</dbReference>
<dbReference type="InterPro" id="IPR035965">
    <property type="entry name" value="PAS-like_dom_sf"/>
</dbReference>
<dbReference type="Pfam" id="PF25601">
    <property type="entry name" value="AAA_lid_14"/>
    <property type="match status" value="1"/>
</dbReference>
<dbReference type="PROSITE" id="PS50045">
    <property type="entry name" value="SIGMA54_INTERACT_4"/>
    <property type="match status" value="1"/>
</dbReference>
<keyword evidence="9" id="KW-1185">Reference proteome</keyword>
<evidence type="ECO:0000256" key="2">
    <source>
        <dbReference type="ARBA" id="ARBA00022840"/>
    </source>
</evidence>
<evidence type="ECO:0000259" key="7">
    <source>
        <dbReference type="PROSITE" id="PS50112"/>
    </source>
</evidence>
<dbReference type="InterPro" id="IPR013767">
    <property type="entry name" value="PAS_fold"/>
</dbReference>
<dbReference type="SUPFAM" id="SSF52540">
    <property type="entry name" value="P-loop containing nucleoside triphosphate hydrolases"/>
    <property type="match status" value="1"/>
</dbReference>
<dbReference type="Proteomes" id="UP000830167">
    <property type="component" value="Chromosome"/>
</dbReference>
<dbReference type="InterPro" id="IPR027417">
    <property type="entry name" value="P-loop_NTPase"/>
</dbReference>
<dbReference type="CDD" id="cd00130">
    <property type="entry name" value="PAS"/>
    <property type="match status" value="1"/>
</dbReference>